<dbReference type="PANTHER" id="PTHR43038:SF3">
    <property type="entry name" value="ABC TRANSPORTER G FAMILY MEMBER 20 ISOFORM X1"/>
    <property type="match status" value="1"/>
</dbReference>
<keyword evidence="5" id="KW-1185">Reference proteome</keyword>
<dbReference type="GO" id="GO:0005524">
    <property type="term" value="F:ATP binding"/>
    <property type="evidence" value="ECO:0007669"/>
    <property type="project" value="UniProtKB-KW"/>
</dbReference>
<evidence type="ECO:0000313" key="4">
    <source>
        <dbReference type="EMBL" id="KXZ57495.1"/>
    </source>
</evidence>
<dbReference type="SMART" id="SM00382">
    <property type="entry name" value="AAA"/>
    <property type="match status" value="1"/>
</dbReference>
<reference evidence="4 5" key="1">
    <citation type="submission" date="2016-01" db="EMBL/GenBank/DDBJ databases">
        <title>Draft genome sequences of Microbacterium laevaniformans LCDC 91-0039 and the type strain of Microbacterium hominis LCDC 84-209.</title>
        <authorList>
            <person name="Bernier A.-M."/>
            <person name="Bernard K."/>
        </authorList>
    </citation>
    <scope>NUCLEOTIDE SEQUENCE [LARGE SCALE GENOMIC DNA]</scope>
    <source>
        <strain evidence="4 5">LCDC 91-0039</strain>
    </source>
</reference>
<dbReference type="STRING" id="36807.Mlaev_02681"/>
<keyword evidence="2 4" id="KW-0067">ATP-binding</keyword>
<dbReference type="RefSeq" id="WP_061683751.1">
    <property type="nucleotide sequence ID" value="NZ_LRAD01000057.1"/>
</dbReference>
<sequence length="245" mass="25525">MTSLAVDPAVTVRGLRVRRGRTAVFDGLDLDIAAGRITGLLGPSGGGKTTLMRAIVGVQRVAGGTVTVLGMPAGSRGLRRRVAYDSQGGAVYDDLTVRQNLAYFAAARAVPATEVARVVDAVGLAPQEHRLVGSLSGGQRGRVSLGIALLGEPDLLVLDEPTVGLDPLLREGLWDLFRALADAGRTLIVSSHVMDEALRCDELVLVREGRVLAQTTPARFLAGAGASDPDAAFLRLVRSASGVRG</sequence>
<feature type="domain" description="ABC transporter" evidence="3">
    <location>
        <begin position="10"/>
        <end position="234"/>
    </location>
</feature>
<dbReference type="PROSITE" id="PS50893">
    <property type="entry name" value="ABC_TRANSPORTER_2"/>
    <property type="match status" value="1"/>
</dbReference>
<comment type="caution">
    <text evidence="4">The sequence shown here is derived from an EMBL/GenBank/DDBJ whole genome shotgun (WGS) entry which is preliminary data.</text>
</comment>
<dbReference type="InterPro" id="IPR003439">
    <property type="entry name" value="ABC_transporter-like_ATP-bd"/>
</dbReference>
<dbReference type="Pfam" id="PF00005">
    <property type="entry name" value="ABC_tran"/>
    <property type="match status" value="1"/>
</dbReference>
<protein>
    <submittedName>
        <fullName evidence="4">Putative ABC transporter ATP-binding protein YbhF</fullName>
    </submittedName>
</protein>
<evidence type="ECO:0000256" key="1">
    <source>
        <dbReference type="ARBA" id="ARBA00022741"/>
    </source>
</evidence>
<dbReference type="Gene3D" id="3.40.50.300">
    <property type="entry name" value="P-loop containing nucleotide triphosphate hydrolases"/>
    <property type="match status" value="1"/>
</dbReference>
<evidence type="ECO:0000259" key="3">
    <source>
        <dbReference type="PROSITE" id="PS50893"/>
    </source>
</evidence>
<keyword evidence="1" id="KW-0547">Nucleotide-binding</keyword>
<accession>A0A150H656</accession>
<dbReference type="SUPFAM" id="SSF52540">
    <property type="entry name" value="P-loop containing nucleoside triphosphate hydrolases"/>
    <property type="match status" value="1"/>
</dbReference>
<organism evidence="4 5">
    <name type="scientific">Microbacterium laevaniformans</name>
    <dbReference type="NCBI Taxonomy" id="36807"/>
    <lineage>
        <taxon>Bacteria</taxon>
        <taxon>Bacillati</taxon>
        <taxon>Actinomycetota</taxon>
        <taxon>Actinomycetes</taxon>
        <taxon>Micrococcales</taxon>
        <taxon>Microbacteriaceae</taxon>
        <taxon>Microbacterium</taxon>
    </lineage>
</organism>
<proteinExistence type="predicted"/>
<gene>
    <name evidence="4" type="primary">ybhF</name>
    <name evidence="4" type="ORF">Mlaev_02681</name>
</gene>
<evidence type="ECO:0000313" key="5">
    <source>
        <dbReference type="Proteomes" id="UP000075357"/>
    </source>
</evidence>
<dbReference type="PANTHER" id="PTHR43038">
    <property type="entry name" value="ATP-BINDING CASSETTE, SUB-FAMILY H, MEMBER 1"/>
    <property type="match status" value="1"/>
</dbReference>
<dbReference type="EMBL" id="LRAD01000057">
    <property type="protein sequence ID" value="KXZ57495.1"/>
    <property type="molecule type" value="Genomic_DNA"/>
</dbReference>
<dbReference type="GO" id="GO:0016887">
    <property type="term" value="F:ATP hydrolysis activity"/>
    <property type="evidence" value="ECO:0007669"/>
    <property type="project" value="InterPro"/>
</dbReference>
<dbReference type="PATRIC" id="fig|36807.3.peg.2730"/>
<evidence type="ECO:0000256" key="2">
    <source>
        <dbReference type="ARBA" id="ARBA00022840"/>
    </source>
</evidence>
<dbReference type="InterPro" id="IPR003593">
    <property type="entry name" value="AAA+_ATPase"/>
</dbReference>
<dbReference type="AlphaFoldDB" id="A0A150H656"/>
<dbReference type="CDD" id="cd03230">
    <property type="entry name" value="ABC_DR_subfamily_A"/>
    <property type="match status" value="1"/>
</dbReference>
<dbReference type="Proteomes" id="UP000075357">
    <property type="component" value="Unassembled WGS sequence"/>
</dbReference>
<dbReference type="InterPro" id="IPR027417">
    <property type="entry name" value="P-loop_NTPase"/>
</dbReference>
<name>A0A150H656_9MICO</name>